<sequence length="145" mass="15488">MFASLIHPRVLTALALLLAGSGLSVTAWQGPASAMLVPRIVLTIWCAMALAVLIGELIRRVPVKNVTLTPLPLLMAVVLIAAIATASLGFLLPALPLVALTLWLFRIRRPLPLVLGTIVIGGGLWFLFHHVLMIRLPALLTNGVI</sequence>
<dbReference type="AlphaFoldDB" id="A0A1Q8SP54"/>
<feature type="domain" description="DUF1468" evidence="2">
    <location>
        <begin position="13"/>
        <end position="137"/>
    </location>
</feature>
<feature type="transmembrane region" description="Helical" evidence="1">
    <location>
        <begin position="71"/>
        <end position="104"/>
    </location>
</feature>
<keyword evidence="1" id="KW-0472">Membrane</keyword>
<dbReference type="InterPro" id="IPR009936">
    <property type="entry name" value="DUF1468"/>
</dbReference>
<feature type="transmembrane region" description="Helical" evidence="1">
    <location>
        <begin position="40"/>
        <end position="59"/>
    </location>
</feature>
<comment type="caution">
    <text evidence="3">The sequence shown here is derived from an EMBL/GenBank/DDBJ whole genome shotgun (WGS) entry which is preliminary data.</text>
</comment>
<dbReference type="Pfam" id="PF07331">
    <property type="entry name" value="TctB"/>
    <property type="match status" value="1"/>
</dbReference>
<dbReference type="OrthoDB" id="6183207at2"/>
<keyword evidence="4" id="KW-1185">Reference proteome</keyword>
<dbReference type="RefSeq" id="WP_075571051.1">
    <property type="nucleotide sequence ID" value="NZ_MSDO01000023.1"/>
</dbReference>
<keyword evidence="1" id="KW-0812">Transmembrane</keyword>
<keyword evidence="1" id="KW-1133">Transmembrane helix</keyword>
<reference evidence="3 4" key="1">
    <citation type="submission" date="2016-12" db="EMBL/GenBank/DDBJ databases">
        <title>Draft genome sequences of strains Salinicola socius SMB35, Salinicola sp. MH3R3-1 and Chromohalobacter sp. SMB17 from the Verkhnekamsk potash mining region of Russia.</title>
        <authorList>
            <person name="Mavrodi D.V."/>
            <person name="Olsson B.E."/>
            <person name="Korsakova E.S."/>
            <person name="Pyankova A."/>
            <person name="Mavrodi O.V."/>
            <person name="Plotnikova E.G."/>
        </authorList>
    </citation>
    <scope>NUCLEOTIDE SEQUENCE [LARGE SCALE GENOMIC DNA]</scope>
    <source>
        <strain evidence="3 4">SMB35</strain>
    </source>
</reference>
<feature type="transmembrane region" description="Helical" evidence="1">
    <location>
        <begin position="110"/>
        <end position="128"/>
    </location>
</feature>
<evidence type="ECO:0000313" key="3">
    <source>
        <dbReference type="EMBL" id="OLO03222.1"/>
    </source>
</evidence>
<gene>
    <name evidence="3" type="ORF">BTW07_15320</name>
</gene>
<proteinExistence type="predicted"/>
<dbReference type="EMBL" id="MSDO01000023">
    <property type="protein sequence ID" value="OLO03222.1"/>
    <property type="molecule type" value="Genomic_DNA"/>
</dbReference>
<dbReference type="Proteomes" id="UP000186878">
    <property type="component" value="Unassembled WGS sequence"/>
</dbReference>
<evidence type="ECO:0000313" key="4">
    <source>
        <dbReference type="Proteomes" id="UP000186878"/>
    </source>
</evidence>
<protein>
    <recommendedName>
        <fullName evidence="2">DUF1468 domain-containing protein</fullName>
    </recommendedName>
</protein>
<name>A0A1Q8SP54_9GAMM</name>
<organism evidence="3 4">
    <name type="scientific">Salinicola socius</name>
    <dbReference type="NCBI Taxonomy" id="404433"/>
    <lineage>
        <taxon>Bacteria</taxon>
        <taxon>Pseudomonadati</taxon>
        <taxon>Pseudomonadota</taxon>
        <taxon>Gammaproteobacteria</taxon>
        <taxon>Oceanospirillales</taxon>
        <taxon>Halomonadaceae</taxon>
        <taxon>Salinicola</taxon>
    </lineage>
</organism>
<evidence type="ECO:0000259" key="2">
    <source>
        <dbReference type="Pfam" id="PF07331"/>
    </source>
</evidence>
<evidence type="ECO:0000256" key="1">
    <source>
        <dbReference type="SAM" id="Phobius"/>
    </source>
</evidence>
<accession>A0A1Q8SP54</accession>
<dbReference type="STRING" id="404433.BTW07_15320"/>